<gene>
    <name evidence="14" type="primary">RvY_08183-1</name>
    <name evidence="14" type="synonym">RvY_08183.1</name>
    <name evidence="14" type="ORF">RvY_08183</name>
</gene>
<evidence type="ECO:0000256" key="4">
    <source>
        <dbReference type="ARBA" id="ARBA00022502"/>
    </source>
</evidence>
<evidence type="ECO:0000256" key="5">
    <source>
        <dbReference type="ARBA" id="ARBA00022676"/>
    </source>
</evidence>
<reference evidence="14 15" key="1">
    <citation type="journal article" date="2016" name="Nat. Commun.">
        <title>Extremotolerant tardigrade genome and improved radiotolerance of human cultured cells by tardigrade-unique protein.</title>
        <authorList>
            <person name="Hashimoto T."/>
            <person name="Horikawa D.D."/>
            <person name="Saito Y."/>
            <person name="Kuwahara H."/>
            <person name="Kozuka-Hata H."/>
            <person name="Shin-I T."/>
            <person name="Minakuchi Y."/>
            <person name="Ohishi K."/>
            <person name="Motoyama A."/>
            <person name="Aizu T."/>
            <person name="Enomoto A."/>
            <person name="Kondo K."/>
            <person name="Tanaka S."/>
            <person name="Hara Y."/>
            <person name="Koshikawa S."/>
            <person name="Sagara H."/>
            <person name="Miura T."/>
            <person name="Yokobori S."/>
            <person name="Miyagawa K."/>
            <person name="Suzuki Y."/>
            <person name="Kubo T."/>
            <person name="Oyama M."/>
            <person name="Kohara Y."/>
            <person name="Fujiyama A."/>
            <person name="Arakawa K."/>
            <person name="Katayama T."/>
            <person name="Toyoda A."/>
            <person name="Kunieda T."/>
        </authorList>
    </citation>
    <scope>NUCLEOTIDE SEQUENCE [LARGE SCALE GENOMIC DNA]</scope>
    <source>
        <strain evidence="14 15">YOKOZUNA-1</strain>
    </source>
</reference>
<keyword evidence="4 13" id="KW-0337">GPI-anchor biosynthesis</keyword>
<dbReference type="Pfam" id="PF05007">
    <property type="entry name" value="Mannosyl_trans"/>
    <property type="match status" value="1"/>
</dbReference>
<dbReference type="EC" id="2.4.1.-" evidence="13"/>
<feature type="transmembrane region" description="Helical" evidence="13">
    <location>
        <begin position="388"/>
        <end position="410"/>
    </location>
</feature>
<dbReference type="Proteomes" id="UP000186922">
    <property type="component" value="Unassembled WGS sequence"/>
</dbReference>
<dbReference type="UniPathway" id="UPA00196"/>
<feature type="transmembrane region" description="Helical" evidence="13">
    <location>
        <begin position="319"/>
        <end position="342"/>
    </location>
</feature>
<keyword evidence="5 13" id="KW-0328">Glycosyltransferase</keyword>
<feature type="transmembrane region" description="Helical" evidence="13">
    <location>
        <begin position="103"/>
        <end position="124"/>
    </location>
</feature>
<protein>
    <recommendedName>
        <fullName evidence="12 13">GPI alpha-1,4-mannosyltransferase I, catalytic subunit</fullName>
        <ecNumber evidence="13">2.4.1.-</ecNumber>
    </recommendedName>
    <alternativeName>
        <fullName evidence="13">GPI mannosyltransferase I</fullName>
    </alternativeName>
</protein>
<feature type="transmembrane region" description="Helical" evidence="13">
    <location>
        <begin position="230"/>
        <end position="251"/>
    </location>
</feature>
<accession>A0A1D1V4Z2</accession>
<evidence type="ECO:0000313" key="15">
    <source>
        <dbReference type="Proteomes" id="UP000186922"/>
    </source>
</evidence>
<dbReference type="AlphaFoldDB" id="A0A1D1V4Z2"/>
<keyword evidence="10 13" id="KW-0472">Membrane</keyword>
<feature type="transmembrane region" description="Helical" evidence="13">
    <location>
        <begin position="362"/>
        <end position="381"/>
    </location>
</feature>
<dbReference type="OrthoDB" id="1741594at2759"/>
<comment type="similarity">
    <text evidence="3 13">Belongs to the PIGM family.</text>
</comment>
<dbReference type="GO" id="GO:1990529">
    <property type="term" value="C:glycosylphosphatidylinositol-mannosyltransferase I complex"/>
    <property type="evidence" value="ECO:0007669"/>
    <property type="project" value="TreeGrafter"/>
</dbReference>
<dbReference type="STRING" id="947166.A0A1D1V4Z2"/>
<dbReference type="PANTHER" id="PTHR12886:SF0">
    <property type="entry name" value="GPI MANNOSYLTRANSFERASE 1"/>
    <property type="match status" value="1"/>
</dbReference>
<dbReference type="GO" id="GO:0004376">
    <property type="term" value="F:GPI mannosyltransferase activity"/>
    <property type="evidence" value="ECO:0007669"/>
    <property type="project" value="InterPro"/>
</dbReference>
<keyword evidence="8 13" id="KW-0256">Endoplasmic reticulum</keyword>
<evidence type="ECO:0000256" key="11">
    <source>
        <dbReference type="ARBA" id="ARBA00093408"/>
    </source>
</evidence>
<dbReference type="InterPro" id="IPR007704">
    <property type="entry name" value="PIG-M"/>
</dbReference>
<evidence type="ECO:0000256" key="13">
    <source>
        <dbReference type="RuleBase" id="RU365064"/>
    </source>
</evidence>
<comment type="pathway">
    <text evidence="2 13">Glycolipid biosynthesis; glycosylphosphatidylinositol-anchor biosynthesis.</text>
</comment>
<evidence type="ECO:0000256" key="9">
    <source>
        <dbReference type="ARBA" id="ARBA00022989"/>
    </source>
</evidence>
<comment type="caution">
    <text evidence="14">The sequence shown here is derived from an EMBL/GenBank/DDBJ whole genome shotgun (WGS) entry which is preliminary data.</text>
</comment>
<organism evidence="14 15">
    <name type="scientific">Ramazzottius varieornatus</name>
    <name type="common">Water bear</name>
    <name type="synonym">Tardigrade</name>
    <dbReference type="NCBI Taxonomy" id="947166"/>
    <lineage>
        <taxon>Eukaryota</taxon>
        <taxon>Metazoa</taxon>
        <taxon>Ecdysozoa</taxon>
        <taxon>Tardigrada</taxon>
        <taxon>Eutardigrada</taxon>
        <taxon>Parachela</taxon>
        <taxon>Hypsibioidea</taxon>
        <taxon>Ramazzottiidae</taxon>
        <taxon>Ramazzottius</taxon>
    </lineage>
</organism>
<evidence type="ECO:0000256" key="10">
    <source>
        <dbReference type="ARBA" id="ARBA00023136"/>
    </source>
</evidence>
<keyword evidence="6 13" id="KW-0808">Transferase</keyword>
<name>A0A1D1V4Z2_RAMVA</name>
<evidence type="ECO:0000256" key="2">
    <source>
        <dbReference type="ARBA" id="ARBA00004687"/>
    </source>
</evidence>
<feature type="transmembrane region" description="Helical" evidence="13">
    <location>
        <begin position="27"/>
        <end position="46"/>
    </location>
</feature>
<keyword evidence="15" id="KW-1185">Reference proteome</keyword>
<dbReference type="GO" id="GO:0005789">
    <property type="term" value="C:endoplasmic reticulum membrane"/>
    <property type="evidence" value="ECO:0007669"/>
    <property type="project" value="UniProtKB-SubCell"/>
</dbReference>
<comment type="subcellular location">
    <subcellularLocation>
        <location evidence="1 13">Endoplasmic reticulum membrane</location>
        <topology evidence="1 13">Multi-pass membrane protein</topology>
    </subcellularLocation>
</comment>
<evidence type="ECO:0000256" key="12">
    <source>
        <dbReference type="ARBA" id="ARBA00093608"/>
    </source>
</evidence>
<evidence type="ECO:0000256" key="1">
    <source>
        <dbReference type="ARBA" id="ARBA00004477"/>
    </source>
</evidence>
<proteinExistence type="inferred from homology"/>
<keyword evidence="9 13" id="KW-1133">Transmembrane helix</keyword>
<sequence length="452" mass="52479">MDPMTEIEPSTAENIIDFSKFNTPYSFLYDHFGIAFLFRLFMIIYGEFHDQALHLNYTDIDYRVFSDAATWVSQEKSPYNRDTYRYTPLLAYMLLPNNFIHPAFGKALFAFLDVVAAYLTFIILQRMKVNKDTMKNCMMVALYNPVAINVSTRGNAESIMSVLCLLNLVLHMDRKCLLSGLVFGLSVHFKIYPICYAVPLYFYCTSEREEGSSIGMKRIIRLLTPNKNKIAFVLSSALSFCILTGLFYAIYGQEFIKETYLYHLTRRDIQHNFSPWFYILRKTVGSPYEQALNLAPFVPQVAFWIWYSFKYFRDLPFVCFLNTFVFVIFNKVCTVQYFMWYLTFLPLVIPKFGYPLSPRLKSLGYSWFGSMAFWLGTAYLFEFQQQEVLFLVWVASLLFMAVNIMMLLTVTDIASVRSKLSATPKSQAAQEVNLNRRKVAAGDSTAEDKKKI</sequence>
<evidence type="ECO:0000256" key="6">
    <source>
        <dbReference type="ARBA" id="ARBA00022679"/>
    </source>
</evidence>
<comment type="function">
    <text evidence="11 13">Catalytic subunit of the glycosylphosphatidylinositol-mannosyltransferase I complex which catalyzes the transfer of the first mannose, via an alpha-1,4 bond from a dolichol-phosphate-mannose (Dol-P-Man) to the glucosaminyl acyl phosphatidylinositol (GlcN-(acyl)PI) intermediate to generate alpha-D-Man-(1-&gt;4)-alpha-D-GlcN-(1-&gt;6)-(1-radyl,2-acyl-sn-glycero-3-phospho)-2-acyl-inositol and participates in the sixth step of the glycosylphosphatidylinositol-anchor biosynthesis.</text>
</comment>
<dbReference type="GO" id="GO:0051751">
    <property type="term" value="F:alpha-1,4-mannosyltransferase activity"/>
    <property type="evidence" value="ECO:0007669"/>
    <property type="project" value="InterPro"/>
</dbReference>
<evidence type="ECO:0000256" key="7">
    <source>
        <dbReference type="ARBA" id="ARBA00022692"/>
    </source>
</evidence>
<keyword evidence="7 13" id="KW-0812">Transmembrane</keyword>
<evidence type="ECO:0000256" key="8">
    <source>
        <dbReference type="ARBA" id="ARBA00022824"/>
    </source>
</evidence>
<comment type="caution">
    <text evidence="13">Lacks conserved residue(s) required for the propagation of feature annotation.</text>
</comment>
<evidence type="ECO:0000256" key="3">
    <source>
        <dbReference type="ARBA" id="ARBA00011071"/>
    </source>
</evidence>
<evidence type="ECO:0000313" key="14">
    <source>
        <dbReference type="EMBL" id="GAU96794.1"/>
    </source>
</evidence>
<dbReference type="EMBL" id="BDGG01000003">
    <property type="protein sequence ID" value="GAU96794.1"/>
    <property type="molecule type" value="Genomic_DNA"/>
</dbReference>
<dbReference type="GO" id="GO:0006506">
    <property type="term" value="P:GPI anchor biosynthetic process"/>
    <property type="evidence" value="ECO:0007669"/>
    <property type="project" value="UniProtKB-UniPathway"/>
</dbReference>
<dbReference type="PANTHER" id="PTHR12886">
    <property type="entry name" value="PIG-M MANNOSYLTRANSFERASE"/>
    <property type="match status" value="1"/>
</dbReference>